<gene>
    <name evidence="10 12" type="primary">lysS</name>
    <name evidence="12" type="ORF">MUG09_12755</name>
</gene>
<dbReference type="PROSITE" id="PS00178">
    <property type="entry name" value="AA_TRNA_LIGASE_I"/>
    <property type="match status" value="1"/>
</dbReference>
<keyword evidence="3 10" id="KW-0963">Cytoplasm</keyword>
<dbReference type="EMBL" id="CP094929">
    <property type="protein sequence ID" value="UOM50425.1"/>
    <property type="molecule type" value="Genomic_DNA"/>
</dbReference>
<evidence type="ECO:0000313" key="12">
    <source>
        <dbReference type="EMBL" id="UOM50425.1"/>
    </source>
</evidence>
<dbReference type="InterPro" id="IPR008925">
    <property type="entry name" value="aa_tRNA-synth_I_cd-bd_sf"/>
</dbReference>
<dbReference type="InterPro" id="IPR020751">
    <property type="entry name" value="aa-tRNA-synth_I_codon-bd_sub2"/>
</dbReference>
<dbReference type="InterPro" id="IPR001412">
    <property type="entry name" value="aa-tRNA-synth_I_CS"/>
</dbReference>
<accession>A0ABY4D904</accession>
<keyword evidence="8 10" id="KW-0030">Aminoacyl-tRNA synthetase</keyword>
<keyword evidence="4 10" id="KW-0436">Ligase</keyword>
<dbReference type="Gene3D" id="1.10.10.350">
    <property type="match status" value="1"/>
</dbReference>
<name>A0ABY4D904_9SPIR</name>
<dbReference type="SUPFAM" id="SSF48163">
    <property type="entry name" value="An anticodon-binding domain of class I aminoacyl-tRNA synthetases"/>
    <property type="match status" value="1"/>
</dbReference>
<dbReference type="PANTHER" id="PTHR37940">
    <property type="entry name" value="LYSINE--TRNA LIGASE"/>
    <property type="match status" value="1"/>
</dbReference>
<evidence type="ECO:0000256" key="2">
    <source>
        <dbReference type="ARBA" id="ARBA00005594"/>
    </source>
</evidence>
<dbReference type="SUPFAM" id="SSF52374">
    <property type="entry name" value="Nucleotidylyl transferase"/>
    <property type="match status" value="1"/>
</dbReference>
<dbReference type="RefSeq" id="WP_244771816.1">
    <property type="nucleotide sequence ID" value="NZ_CP094929.1"/>
</dbReference>
<dbReference type="Pfam" id="PF19269">
    <property type="entry name" value="Anticodon_2"/>
    <property type="match status" value="1"/>
</dbReference>
<evidence type="ECO:0000256" key="8">
    <source>
        <dbReference type="ARBA" id="ARBA00023146"/>
    </source>
</evidence>
<keyword evidence="13" id="KW-1185">Reference proteome</keyword>
<proteinExistence type="inferred from homology"/>
<evidence type="ECO:0000256" key="10">
    <source>
        <dbReference type="HAMAP-Rule" id="MF_00177"/>
    </source>
</evidence>
<dbReference type="NCBIfam" id="TIGR00467">
    <property type="entry name" value="lysS_arch"/>
    <property type="match status" value="1"/>
</dbReference>
<feature type="short sequence motif" description="'KMSKS' region" evidence="10">
    <location>
        <begin position="285"/>
        <end position="289"/>
    </location>
</feature>
<evidence type="ECO:0000313" key="13">
    <source>
        <dbReference type="Proteomes" id="UP000829708"/>
    </source>
</evidence>
<keyword evidence="5 10" id="KW-0547">Nucleotide-binding</keyword>
<dbReference type="Gene3D" id="6.10.20.10">
    <property type="entry name" value="Lysine tRNA ligase, stem contact fold domain"/>
    <property type="match status" value="1"/>
</dbReference>
<keyword evidence="6 10" id="KW-0067">ATP-binding</keyword>
<dbReference type="InterPro" id="IPR002904">
    <property type="entry name" value="Lys-tRNA-ligase"/>
</dbReference>
<evidence type="ECO:0000259" key="11">
    <source>
        <dbReference type="Pfam" id="PF19269"/>
    </source>
</evidence>
<evidence type="ECO:0000256" key="7">
    <source>
        <dbReference type="ARBA" id="ARBA00022917"/>
    </source>
</evidence>
<evidence type="ECO:0000256" key="4">
    <source>
        <dbReference type="ARBA" id="ARBA00022598"/>
    </source>
</evidence>
<reference evidence="13" key="1">
    <citation type="journal article" date="2024" name="J Bioinform Genom">
        <title>Complete genome sequence of the type strain bacterium Sphaerochaeta associata GLS2t (VKM B-2742)t.</title>
        <authorList>
            <person name="Troshina O.Y."/>
            <person name="Tepeeva A.N."/>
            <person name="Arzamasceva V.O."/>
            <person name="Whitman W.B."/>
            <person name="Varghese N."/>
            <person name="Shapiro N."/>
            <person name="Woyke T."/>
            <person name="Kripides N.C."/>
            <person name="Vasilenko O.V."/>
        </authorList>
    </citation>
    <scope>NUCLEOTIDE SEQUENCE [LARGE SCALE GENOMIC DNA]</scope>
    <source>
        <strain evidence="13">GLS2T</strain>
    </source>
</reference>
<dbReference type="InterPro" id="IPR042078">
    <property type="entry name" value="Lys-tRNA-ligase_SC_fold"/>
</dbReference>
<evidence type="ECO:0000256" key="6">
    <source>
        <dbReference type="ARBA" id="ARBA00022840"/>
    </source>
</evidence>
<sequence>MSEQNVSTHWADIYADKIIREKGEKEVYTCASGITPSGTVHIGNFREIISVELVVRALRAKGKKVRFIYSWDDYDVFRKVPKNMPQPELLATFLRKPITLVPDTTGRAENYARANELDVEEILPTVGVEPEYLYQAKRYRSSMYAQGMRTALEKRDEIRAILDEFRTEPLEADWWPISVFSSFTDKDTTTILDWDGEWNVTYRDDETGQTETLDLRNTPYAKLPWRIDWPMRWAHEGVDFEPAGKDHHSEGGSFDTSKKVVTVFGAQPPVSFQYDFISIKGRGGKISSSSGEVISLYDVLEVYTPEITRFMFAGTRPNTEFAISFDLDVLKIYEDYDTCERIYFGLQEVNEKRREKERRIYELSQVGEIPTEACYQIPFRHLCNLLQLHEGDIERAISTLGEMTDSQKDRLRVRCKCAWNWITTFAPEDFKYRLWHEGDPLVVLDEVQTKAIHDLIKVVEQMDELEDKEYTTRLYDAAKLNGLDTGDFFKLVYTIMIGKDRGPKLGPFLQTCGKEKVLAILTKY</sequence>
<dbReference type="Proteomes" id="UP000829708">
    <property type="component" value="Chromosome"/>
</dbReference>
<dbReference type="HAMAP" id="MF_00177">
    <property type="entry name" value="Lys_tRNA_synth_class1"/>
    <property type="match status" value="1"/>
</dbReference>
<comment type="catalytic activity">
    <reaction evidence="9 10">
        <text>tRNA(Lys) + L-lysine + ATP = L-lysyl-tRNA(Lys) + AMP + diphosphate</text>
        <dbReference type="Rhea" id="RHEA:20792"/>
        <dbReference type="Rhea" id="RHEA-COMP:9696"/>
        <dbReference type="Rhea" id="RHEA-COMP:9697"/>
        <dbReference type="ChEBI" id="CHEBI:30616"/>
        <dbReference type="ChEBI" id="CHEBI:32551"/>
        <dbReference type="ChEBI" id="CHEBI:33019"/>
        <dbReference type="ChEBI" id="CHEBI:78442"/>
        <dbReference type="ChEBI" id="CHEBI:78529"/>
        <dbReference type="ChEBI" id="CHEBI:456215"/>
        <dbReference type="EC" id="6.1.1.6"/>
    </reaction>
</comment>
<comment type="similarity">
    <text evidence="2 10">Belongs to the class-I aminoacyl-tRNA synthetase family.</text>
</comment>
<dbReference type="GO" id="GO:0004824">
    <property type="term" value="F:lysine-tRNA ligase activity"/>
    <property type="evidence" value="ECO:0007669"/>
    <property type="project" value="UniProtKB-EC"/>
</dbReference>
<evidence type="ECO:0000256" key="1">
    <source>
        <dbReference type="ARBA" id="ARBA00004496"/>
    </source>
</evidence>
<dbReference type="Gene3D" id="3.40.50.620">
    <property type="entry name" value="HUPs"/>
    <property type="match status" value="2"/>
</dbReference>
<dbReference type="InterPro" id="IPR045462">
    <property type="entry name" value="aa-tRNA-synth_I_cd-bd"/>
</dbReference>
<dbReference type="EC" id="6.1.1.6" evidence="10"/>
<dbReference type="InterPro" id="IPR014729">
    <property type="entry name" value="Rossmann-like_a/b/a_fold"/>
</dbReference>
<organism evidence="12 13">
    <name type="scientific">Sphaerochaeta associata</name>
    <dbReference type="NCBI Taxonomy" id="1129264"/>
    <lineage>
        <taxon>Bacteria</taxon>
        <taxon>Pseudomonadati</taxon>
        <taxon>Spirochaetota</taxon>
        <taxon>Spirochaetia</taxon>
        <taxon>Spirochaetales</taxon>
        <taxon>Sphaerochaetaceae</taxon>
        <taxon>Sphaerochaeta</taxon>
    </lineage>
</organism>
<protein>
    <recommendedName>
        <fullName evidence="10">Lysine--tRNA ligase</fullName>
        <ecNumber evidence="10">6.1.1.6</ecNumber>
    </recommendedName>
    <alternativeName>
        <fullName evidence="10">Lysyl-tRNA synthetase</fullName>
        <shortName evidence="10">LysRS</shortName>
    </alternativeName>
</protein>
<comment type="caution">
    <text evidence="10">Lacks conserved residue(s) required for the propagation of feature annotation.</text>
</comment>
<evidence type="ECO:0000256" key="9">
    <source>
        <dbReference type="ARBA" id="ARBA00048573"/>
    </source>
</evidence>
<evidence type="ECO:0000256" key="5">
    <source>
        <dbReference type="ARBA" id="ARBA00022741"/>
    </source>
</evidence>
<keyword evidence="7 10" id="KW-0648">Protein biosynthesis</keyword>
<dbReference type="PANTHER" id="PTHR37940:SF1">
    <property type="entry name" value="LYSINE--TRNA LIGASE"/>
    <property type="match status" value="1"/>
</dbReference>
<evidence type="ECO:0000256" key="3">
    <source>
        <dbReference type="ARBA" id="ARBA00022490"/>
    </source>
</evidence>
<dbReference type="Gene3D" id="1.10.10.770">
    <property type="match status" value="1"/>
</dbReference>
<dbReference type="Pfam" id="PF01921">
    <property type="entry name" value="tRNA-synt_1f"/>
    <property type="match status" value="1"/>
</dbReference>
<comment type="subcellular location">
    <subcellularLocation>
        <location evidence="1 10">Cytoplasm</location>
    </subcellularLocation>
</comment>
<feature type="short sequence motif" description="'HIGH' region" evidence="10">
    <location>
        <begin position="36"/>
        <end position="44"/>
    </location>
</feature>
<feature type="domain" description="Aminoacyl-tRNA synthetase class I anticodon-binding" evidence="11">
    <location>
        <begin position="446"/>
        <end position="519"/>
    </location>
</feature>